<dbReference type="Proteomes" id="UP000054826">
    <property type="component" value="Unassembled WGS sequence"/>
</dbReference>
<evidence type="ECO:0000313" key="5">
    <source>
        <dbReference type="Proteomes" id="UP000054632"/>
    </source>
</evidence>
<dbReference type="Proteomes" id="UP000054632">
    <property type="component" value="Unassembled WGS sequence"/>
</dbReference>
<protein>
    <submittedName>
        <fullName evidence="2">Uncharacterized protein</fullName>
    </submittedName>
</protein>
<organism evidence="2 5">
    <name type="scientific">Trichinella pseudospiralis</name>
    <name type="common">Parasitic roundworm</name>
    <dbReference type="NCBI Taxonomy" id="6337"/>
    <lineage>
        <taxon>Eukaryota</taxon>
        <taxon>Metazoa</taxon>
        <taxon>Ecdysozoa</taxon>
        <taxon>Nematoda</taxon>
        <taxon>Enoplea</taxon>
        <taxon>Dorylaimia</taxon>
        <taxon>Trichinellida</taxon>
        <taxon>Trichinellidae</taxon>
        <taxon>Trichinella</taxon>
    </lineage>
</organism>
<dbReference type="EMBL" id="JYDV01000010">
    <property type="protein sequence ID" value="KRZ43439.1"/>
    <property type="molecule type" value="Genomic_DNA"/>
</dbReference>
<feature type="region of interest" description="Disordered" evidence="1">
    <location>
        <begin position="94"/>
        <end position="114"/>
    </location>
</feature>
<proteinExistence type="predicted"/>
<evidence type="ECO:0000313" key="6">
    <source>
        <dbReference type="Proteomes" id="UP000054805"/>
    </source>
</evidence>
<dbReference type="AlphaFoldDB" id="A0A0V1EMR9"/>
<sequence>MTISCGRSHRTTNVPDRQVVRRLYLPFVDLKTTLLRGMVVKQLRQVEFIVHGIVGFSSKPGQMLLFIRILFNIRDSAGHISITNRCVSGGPVDRFRTKTRHHPVDQNSGSACDT</sequence>
<reference evidence="5 6" key="1">
    <citation type="submission" date="2015-01" db="EMBL/GenBank/DDBJ databases">
        <title>Evolution of Trichinella species and genotypes.</title>
        <authorList>
            <person name="Korhonen P.K."/>
            <person name="Edoardo P."/>
            <person name="Giuseppe L.R."/>
            <person name="Gasser R.B."/>
        </authorList>
    </citation>
    <scope>NUCLEOTIDE SEQUENCE [LARGE SCALE GENOMIC DNA]</scope>
    <source>
        <strain evidence="2">ISS13</strain>
        <strain evidence="4">ISS176</strain>
        <strain evidence="3">ISS588</strain>
    </source>
</reference>
<gene>
    <name evidence="2" type="ORF">T4A_4699</name>
    <name evidence="3" type="ORF">T4B_9550</name>
    <name evidence="4" type="ORF">T4C_4160</name>
</gene>
<dbReference type="EMBL" id="JYDR01000020">
    <property type="protein sequence ID" value="KRY75102.1"/>
    <property type="molecule type" value="Genomic_DNA"/>
</dbReference>
<evidence type="ECO:0000313" key="4">
    <source>
        <dbReference type="EMBL" id="KRZ43439.1"/>
    </source>
</evidence>
<dbReference type="Proteomes" id="UP000054805">
    <property type="component" value="Unassembled WGS sequence"/>
</dbReference>
<comment type="caution">
    <text evidence="2">The sequence shown here is derived from an EMBL/GenBank/DDBJ whole genome shotgun (WGS) entry which is preliminary data.</text>
</comment>
<dbReference type="EMBL" id="JYDS01000028">
    <property type="protein sequence ID" value="KRZ31128.1"/>
    <property type="molecule type" value="Genomic_DNA"/>
</dbReference>
<keyword evidence="6" id="KW-1185">Reference proteome</keyword>
<evidence type="ECO:0000313" key="2">
    <source>
        <dbReference type="EMBL" id="KRY75102.1"/>
    </source>
</evidence>
<evidence type="ECO:0000313" key="3">
    <source>
        <dbReference type="EMBL" id="KRZ31128.1"/>
    </source>
</evidence>
<accession>A0A0V1EMR9</accession>
<feature type="compositionally biased region" description="Polar residues" evidence="1">
    <location>
        <begin position="105"/>
        <end position="114"/>
    </location>
</feature>
<evidence type="ECO:0000256" key="1">
    <source>
        <dbReference type="SAM" id="MobiDB-lite"/>
    </source>
</evidence>
<name>A0A0V1EMR9_TRIPS</name>